<accession>A0A6G0X3Z8</accession>
<sequence length="545" mass="60539">MRCDLQPSSCHLCLFVKERTIELYLIASQRRTLRDAMHDWGGIMKRRRHIEASGVLQRECIEQIGVFVNSPTTFFSFLRALPHDVLGSPLQSLLTLSKTIDPSLLWPRLRLEQDLTDMQIMLVRDASILYPYVELSGMWDLKLLHRCLPPLTEIHLRNTPDDVDVDLPLGSWYQELTLFHVTRIRLCEYFGGFNIPGSCLTVLSNFSSLRHLQVLCVTALTALEQHLVFEALTTCPIESLSLHQSPWELSGSSVGHLTQWLESPRAMQLGLKHCNAPRPHTRTLIKSLVESTSLRELRFKYGNVGLALAHRASQLPPNLRELVLDECHLDSEAMVQLAKLLPSTSLHKLDVARNRIQDDGALALAEVLPKTQVEVLNIANADVGCRGVMGLALSLPFTCLQVLELAGNPMGDVAATALAAVLPRCSLLKRLDLSKTLLTDPGTVGIVASLPACRMLRSVDLSCNWMTFIGAEQAAGLLSRCTDLVELSVALNPIEERGVVVLLHALALCRRPLDLNLNVIMPETERQKCLAVARQLGVLKSVTLE</sequence>
<keyword evidence="3" id="KW-0677">Repeat</keyword>
<evidence type="ECO:0000313" key="5">
    <source>
        <dbReference type="Proteomes" id="UP000481153"/>
    </source>
</evidence>
<keyword evidence="2" id="KW-0433">Leucine-rich repeat</keyword>
<protein>
    <submittedName>
        <fullName evidence="4">Uncharacterized protein</fullName>
    </submittedName>
</protein>
<gene>
    <name evidence="4" type="ORF">Ae201684_008820</name>
</gene>
<dbReference type="GO" id="GO:0005096">
    <property type="term" value="F:GTPase activator activity"/>
    <property type="evidence" value="ECO:0007669"/>
    <property type="project" value="UniProtKB-KW"/>
</dbReference>
<evidence type="ECO:0000256" key="1">
    <source>
        <dbReference type="ARBA" id="ARBA00022468"/>
    </source>
</evidence>
<dbReference type="GO" id="GO:0031267">
    <property type="term" value="F:small GTPase binding"/>
    <property type="evidence" value="ECO:0007669"/>
    <property type="project" value="TreeGrafter"/>
</dbReference>
<organism evidence="4 5">
    <name type="scientific">Aphanomyces euteiches</name>
    <dbReference type="NCBI Taxonomy" id="100861"/>
    <lineage>
        <taxon>Eukaryota</taxon>
        <taxon>Sar</taxon>
        <taxon>Stramenopiles</taxon>
        <taxon>Oomycota</taxon>
        <taxon>Saprolegniomycetes</taxon>
        <taxon>Saprolegniales</taxon>
        <taxon>Verrucalvaceae</taxon>
        <taxon>Aphanomyces</taxon>
    </lineage>
</organism>
<reference evidence="4 5" key="1">
    <citation type="submission" date="2019-07" db="EMBL/GenBank/DDBJ databases">
        <title>Genomics analysis of Aphanomyces spp. identifies a new class of oomycete effector associated with host adaptation.</title>
        <authorList>
            <person name="Gaulin E."/>
        </authorList>
    </citation>
    <scope>NUCLEOTIDE SEQUENCE [LARGE SCALE GENOMIC DNA]</scope>
    <source>
        <strain evidence="4 5">ATCC 201684</strain>
    </source>
</reference>
<dbReference type="GO" id="GO:0005634">
    <property type="term" value="C:nucleus"/>
    <property type="evidence" value="ECO:0007669"/>
    <property type="project" value="TreeGrafter"/>
</dbReference>
<evidence type="ECO:0000313" key="4">
    <source>
        <dbReference type="EMBL" id="KAF0734579.1"/>
    </source>
</evidence>
<dbReference type="Pfam" id="PF13516">
    <property type="entry name" value="LRR_6"/>
    <property type="match status" value="3"/>
</dbReference>
<dbReference type="VEuPathDB" id="FungiDB:AeMF1_000529"/>
<evidence type="ECO:0000256" key="2">
    <source>
        <dbReference type="ARBA" id="ARBA00022614"/>
    </source>
</evidence>
<comment type="caution">
    <text evidence="4">The sequence shown here is derived from an EMBL/GenBank/DDBJ whole genome shotgun (WGS) entry which is preliminary data.</text>
</comment>
<dbReference type="SUPFAM" id="SSF52047">
    <property type="entry name" value="RNI-like"/>
    <property type="match status" value="1"/>
</dbReference>
<dbReference type="PANTHER" id="PTHR24113:SF12">
    <property type="entry name" value="RAN GTPASE-ACTIVATING PROTEIN 1"/>
    <property type="match status" value="1"/>
</dbReference>
<dbReference type="PANTHER" id="PTHR24113">
    <property type="entry name" value="RAN GTPASE-ACTIVATING PROTEIN 1"/>
    <property type="match status" value="1"/>
</dbReference>
<proteinExistence type="predicted"/>
<dbReference type="Proteomes" id="UP000481153">
    <property type="component" value="Unassembled WGS sequence"/>
</dbReference>
<dbReference type="InterPro" id="IPR027038">
    <property type="entry name" value="RanGap"/>
</dbReference>
<dbReference type="Gene3D" id="3.80.10.10">
    <property type="entry name" value="Ribonuclease Inhibitor"/>
    <property type="match status" value="1"/>
</dbReference>
<dbReference type="GO" id="GO:0048471">
    <property type="term" value="C:perinuclear region of cytoplasm"/>
    <property type="evidence" value="ECO:0007669"/>
    <property type="project" value="TreeGrafter"/>
</dbReference>
<dbReference type="GO" id="GO:0006913">
    <property type="term" value="P:nucleocytoplasmic transport"/>
    <property type="evidence" value="ECO:0007669"/>
    <property type="project" value="TreeGrafter"/>
</dbReference>
<keyword evidence="5" id="KW-1185">Reference proteome</keyword>
<dbReference type="EMBL" id="VJMJ01000111">
    <property type="protein sequence ID" value="KAF0734579.1"/>
    <property type="molecule type" value="Genomic_DNA"/>
</dbReference>
<keyword evidence="1" id="KW-0343">GTPase activation</keyword>
<dbReference type="GO" id="GO:0005829">
    <property type="term" value="C:cytosol"/>
    <property type="evidence" value="ECO:0007669"/>
    <property type="project" value="TreeGrafter"/>
</dbReference>
<dbReference type="InterPro" id="IPR032675">
    <property type="entry name" value="LRR_dom_sf"/>
</dbReference>
<evidence type="ECO:0000256" key="3">
    <source>
        <dbReference type="ARBA" id="ARBA00022737"/>
    </source>
</evidence>
<dbReference type="AlphaFoldDB" id="A0A6G0X3Z8"/>
<name>A0A6G0X3Z8_9STRA</name>
<dbReference type="SMART" id="SM00368">
    <property type="entry name" value="LRR_RI"/>
    <property type="match status" value="6"/>
</dbReference>
<dbReference type="InterPro" id="IPR001611">
    <property type="entry name" value="Leu-rich_rpt"/>
</dbReference>